<dbReference type="InterPro" id="IPR001075">
    <property type="entry name" value="NIF_FeS_clus_asmbl_NifU_C"/>
</dbReference>
<dbReference type="SMART" id="SM00932">
    <property type="entry name" value="Nfu_N"/>
    <property type="match status" value="1"/>
</dbReference>
<dbReference type="RefSeq" id="WP_130922524.1">
    <property type="nucleotide sequence ID" value="NZ_JAANOL010000003.1"/>
</dbReference>
<dbReference type="PANTHER" id="PTHR11178:SF1">
    <property type="entry name" value="NFU1 IRON-SULFUR CLUSTER SCAFFOLD HOMOLOG, MITOCHONDRIAL"/>
    <property type="match status" value="1"/>
</dbReference>
<dbReference type="SUPFAM" id="SSF110836">
    <property type="entry name" value="Hypothetical protein SAV1430"/>
    <property type="match status" value="1"/>
</dbReference>
<proteinExistence type="inferred from homology"/>
<dbReference type="Gene3D" id="3.30.1370.70">
    <property type="entry name" value="Scaffold protein Nfu/NifU, N-terminal domain"/>
    <property type="match status" value="1"/>
</dbReference>
<evidence type="ECO:0000259" key="2">
    <source>
        <dbReference type="SMART" id="SM00932"/>
    </source>
</evidence>
<dbReference type="InterPro" id="IPR034904">
    <property type="entry name" value="FSCA_dom_sf"/>
</dbReference>
<comment type="caution">
    <text evidence="3">The sequence shown here is derived from an EMBL/GenBank/DDBJ whole genome shotgun (WGS) entry which is preliminary data.</text>
</comment>
<dbReference type="Gene3D" id="3.30.300.130">
    <property type="entry name" value="Fe-S cluster assembly (FSCA)"/>
    <property type="match status" value="1"/>
</dbReference>
<dbReference type="InterPro" id="IPR014824">
    <property type="entry name" value="Nfu/NifU_N"/>
</dbReference>
<comment type="similarity">
    <text evidence="1">Belongs to the NifU family.</text>
</comment>
<evidence type="ECO:0000313" key="4">
    <source>
        <dbReference type="Proteomes" id="UP000293583"/>
    </source>
</evidence>
<dbReference type="Pfam" id="PF01106">
    <property type="entry name" value="NifU"/>
    <property type="match status" value="1"/>
</dbReference>
<accession>A0A4Q9BGV0</accession>
<dbReference type="GO" id="GO:0016226">
    <property type="term" value="P:iron-sulfur cluster assembly"/>
    <property type="evidence" value="ECO:0007669"/>
    <property type="project" value="InterPro"/>
</dbReference>
<dbReference type="GO" id="GO:0051536">
    <property type="term" value="F:iron-sulfur cluster binding"/>
    <property type="evidence" value="ECO:0007669"/>
    <property type="project" value="InterPro"/>
</dbReference>
<dbReference type="InterPro" id="IPR036498">
    <property type="entry name" value="Nfu/NifU_N_sf"/>
</dbReference>
<gene>
    <name evidence="3" type="ORF">EWU20_01895</name>
</gene>
<dbReference type="OrthoDB" id="9796965at2"/>
<keyword evidence="4" id="KW-1185">Reference proteome</keyword>
<dbReference type="EMBL" id="SEWY01000001">
    <property type="protein sequence ID" value="TBH75354.1"/>
    <property type="molecule type" value="Genomic_DNA"/>
</dbReference>
<evidence type="ECO:0000256" key="1">
    <source>
        <dbReference type="ARBA" id="ARBA00006420"/>
    </source>
</evidence>
<name>A0A4Q9BGV0_9BACT</name>
<organism evidence="3 4">
    <name type="scientific">Aquirufa antheringensis</name>
    <dbReference type="NCBI Taxonomy" id="2516559"/>
    <lineage>
        <taxon>Bacteria</taxon>
        <taxon>Pseudomonadati</taxon>
        <taxon>Bacteroidota</taxon>
        <taxon>Cytophagia</taxon>
        <taxon>Cytophagales</taxon>
        <taxon>Flectobacillaceae</taxon>
        <taxon>Aquirufa</taxon>
    </lineage>
</organism>
<dbReference type="Proteomes" id="UP000293583">
    <property type="component" value="Unassembled WGS sequence"/>
</dbReference>
<reference evidence="3 4" key="1">
    <citation type="submission" date="2019-02" db="EMBL/GenBank/DDBJ databases">
        <title>Genome of a new Bacteroidetes strain.</title>
        <authorList>
            <person name="Pitt A."/>
        </authorList>
    </citation>
    <scope>NUCLEOTIDE SEQUENCE [LARGE SCALE GENOMIC DNA]</scope>
    <source>
        <strain evidence="3 4">103A-SOEBACH</strain>
    </source>
</reference>
<dbReference type="PIRSF" id="PIRSF036773">
    <property type="entry name" value="HIRIP5"/>
    <property type="match status" value="1"/>
</dbReference>
<dbReference type="InterPro" id="IPR035433">
    <property type="entry name" value="NFU1-like"/>
</dbReference>
<evidence type="ECO:0000313" key="3">
    <source>
        <dbReference type="EMBL" id="TBH75354.1"/>
    </source>
</evidence>
<feature type="domain" description="Scaffold protein Nfu/NifU N-terminal" evidence="2">
    <location>
        <begin position="9"/>
        <end position="100"/>
    </location>
</feature>
<dbReference type="AlphaFoldDB" id="A0A4Q9BGV0"/>
<dbReference type="PANTHER" id="PTHR11178">
    <property type="entry name" value="IRON-SULFUR CLUSTER SCAFFOLD PROTEIN NFU-RELATED"/>
    <property type="match status" value="1"/>
</dbReference>
<dbReference type="SUPFAM" id="SSF117916">
    <property type="entry name" value="Fe-S cluster assembly (FSCA) domain-like"/>
    <property type="match status" value="1"/>
</dbReference>
<dbReference type="GO" id="GO:0005506">
    <property type="term" value="F:iron ion binding"/>
    <property type="evidence" value="ECO:0007669"/>
    <property type="project" value="InterPro"/>
</dbReference>
<protein>
    <submittedName>
        <fullName evidence="3">NifU family protein</fullName>
    </submittedName>
</protein>
<dbReference type="Pfam" id="PF08712">
    <property type="entry name" value="Nfu_N"/>
    <property type="match status" value="1"/>
</dbReference>
<sequence length="197" mass="21720">MNTSTTIHIYTESTPNPHSMKFVFNMELLPEGMSFDYTQPADGLTKEKNSPLAVALFGFDFVSRVFITNNFITLTKSESVAWEDELFGIKTYLKKYFEEKQPVFSLPEATIADDQSNDTPAIKQIKQALDEYVRPAVESDGGAITFHSFDEATGQVKVLLQGSCSGCPSSTMTLKQGIEALLTRMVPGVKEVVAEGV</sequence>